<protein>
    <submittedName>
        <fullName evidence="2">Uncharacterized protein</fullName>
    </submittedName>
</protein>
<proteinExistence type="predicted"/>
<feature type="region of interest" description="Disordered" evidence="1">
    <location>
        <begin position="257"/>
        <end position="315"/>
    </location>
</feature>
<name>A0A830I3Y9_9CHLO</name>
<evidence type="ECO:0000313" key="3">
    <source>
        <dbReference type="Proteomes" id="UP000660262"/>
    </source>
</evidence>
<feature type="region of interest" description="Disordered" evidence="1">
    <location>
        <begin position="50"/>
        <end position="75"/>
    </location>
</feature>
<reference evidence="2" key="1">
    <citation type="submission" date="2020-10" db="EMBL/GenBank/DDBJ databases">
        <title>Unveiling of a novel bifunctional photoreceptor, Dualchrome1, isolated from a cosmopolitan green alga.</title>
        <authorList>
            <person name="Suzuki S."/>
            <person name="Kawachi M."/>
        </authorList>
    </citation>
    <scope>NUCLEOTIDE SEQUENCE</scope>
    <source>
        <strain evidence="2">NIES 2893</strain>
    </source>
</reference>
<organism evidence="2 3">
    <name type="scientific">Pycnococcus provasolii</name>
    <dbReference type="NCBI Taxonomy" id="41880"/>
    <lineage>
        <taxon>Eukaryota</taxon>
        <taxon>Viridiplantae</taxon>
        <taxon>Chlorophyta</taxon>
        <taxon>Pseudoscourfieldiophyceae</taxon>
        <taxon>Pseudoscourfieldiales</taxon>
        <taxon>Pycnococcaceae</taxon>
        <taxon>Pycnococcus</taxon>
    </lineage>
</organism>
<feature type="compositionally biased region" description="Pro residues" evidence="1">
    <location>
        <begin position="269"/>
        <end position="279"/>
    </location>
</feature>
<dbReference type="AlphaFoldDB" id="A0A830I3Y9"/>
<dbReference type="EMBL" id="BNJQ01000036">
    <property type="protein sequence ID" value="GHP11749.1"/>
    <property type="molecule type" value="Genomic_DNA"/>
</dbReference>
<accession>A0A830I3Y9</accession>
<dbReference type="Proteomes" id="UP000660262">
    <property type="component" value="Unassembled WGS sequence"/>
</dbReference>
<feature type="compositionally biased region" description="Low complexity" evidence="1">
    <location>
        <begin position="292"/>
        <end position="309"/>
    </location>
</feature>
<gene>
    <name evidence="2" type="ORF">PPROV_001047700</name>
</gene>
<sequence length="393" mass="42156">MSDPVGGVPCHVPLNLLRKLPSYRTPPNAAAAAEGLVHAGREYAELDTTTIGSTAPPTYSREQHRDGETPTLTEGRRRQKFAASIIEDSLDGGRGIMLPTSLGDYVNVHPHSRITGETLSTGYANSDTSLPRKVGASYARPLASSGRLGGSAAAADFAMPVVDGVQGVTRWTNETARFASRRAKLDASRAEVSRLLNDNDEAREMNEGIRHRHGWYADSVRMPTNLASARVALDRPENLRALEMRAQARLDFDTTRSDVYCTPVDGRPPRPPLPPPISPPRQRASPKEKQQAAGTSPTASTASAGGSPSKESAQNAQLMEVPSFVDYGGITVVSDAFGIVRVEQRGHYGEMLGTKHKPKLDAASRLVVPDPTKGKRGAGGFVWKKPVKPVLAT</sequence>
<evidence type="ECO:0000256" key="1">
    <source>
        <dbReference type="SAM" id="MobiDB-lite"/>
    </source>
</evidence>
<keyword evidence="3" id="KW-1185">Reference proteome</keyword>
<comment type="caution">
    <text evidence="2">The sequence shown here is derived from an EMBL/GenBank/DDBJ whole genome shotgun (WGS) entry which is preliminary data.</text>
</comment>
<evidence type="ECO:0000313" key="2">
    <source>
        <dbReference type="EMBL" id="GHP11749.1"/>
    </source>
</evidence>